<evidence type="ECO:0000313" key="4">
    <source>
        <dbReference type="WBParaSite" id="TTAC_0000505001-mRNA-1"/>
    </source>
</evidence>
<feature type="signal peptide" evidence="1">
    <location>
        <begin position="1"/>
        <end position="16"/>
    </location>
</feature>
<dbReference type="AlphaFoldDB" id="A0A0R3WWB0"/>
<dbReference type="OrthoDB" id="5984008at2759"/>
<organism evidence="4">
    <name type="scientific">Hydatigena taeniaeformis</name>
    <name type="common">Feline tapeworm</name>
    <name type="synonym">Taenia taeniaeformis</name>
    <dbReference type="NCBI Taxonomy" id="6205"/>
    <lineage>
        <taxon>Eukaryota</taxon>
        <taxon>Metazoa</taxon>
        <taxon>Spiralia</taxon>
        <taxon>Lophotrochozoa</taxon>
        <taxon>Platyhelminthes</taxon>
        <taxon>Cestoda</taxon>
        <taxon>Eucestoda</taxon>
        <taxon>Cyclophyllidea</taxon>
        <taxon>Taeniidae</taxon>
        <taxon>Hydatigera</taxon>
    </lineage>
</organism>
<reference evidence="2 3" key="2">
    <citation type="submission" date="2018-11" db="EMBL/GenBank/DDBJ databases">
        <authorList>
            <consortium name="Pathogen Informatics"/>
        </authorList>
    </citation>
    <scope>NUCLEOTIDE SEQUENCE [LARGE SCALE GENOMIC DNA]</scope>
</reference>
<dbReference type="EMBL" id="UYWX01006024">
    <property type="protein sequence ID" value="VDM26121.1"/>
    <property type="molecule type" value="Genomic_DNA"/>
</dbReference>
<dbReference type="WBParaSite" id="TTAC_0000505001-mRNA-1">
    <property type="protein sequence ID" value="TTAC_0000505001-mRNA-1"/>
    <property type="gene ID" value="TTAC_0000505001"/>
</dbReference>
<keyword evidence="3" id="KW-1185">Reference proteome</keyword>
<feature type="chain" id="PRO_5043133026" evidence="1">
    <location>
        <begin position="17"/>
        <end position="102"/>
    </location>
</feature>
<protein>
    <submittedName>
        <fullName evidence="4">Cystatin domain-containing protein</fullName>
    </submittedName>
</protein>
<dbReference type="Proteomes" id="UP000274429">
    <property type="component" value="Unassembled WGS sequence"/>
</dbReference>
<gene>
    <name evidence="2" type="ORF">TTAC_LOCUS5037</name>
</gene>
<sequence length="102" mass="11337">MLAIAFLTFAITVTNALQLNVGVILEDPSPGKEAAFRKAIYLANERLGRSQRSAEQTLFLNLLIKNIEVADTFAAASASWLPLSLRIFVHDFQILLLKHSRI</sequence>
<evidence type="ECO:0000256" key="1">
    <source>
        <dbReference type="SAM" id="SignalP"/>
    </source>
</evidence>
<proteinExistence type="predicted"/>
<keyword evidence="1" id="KW-0732">Signal</keyword>
<reference evidence="4" key="1">
    <citation type="submission" date="2017-02" db="UniProtKB">
        <authorList>
            <consortium name="WormBaseParasite"/>
        </authorList>
    </citation>
    <scope>IDENTIFICATION</scope>
</reference>
<name>A0A0R3WWB0_HYDTA</name>
<dbReference type="STRING" id="6205.A0A0R3WWB0"/>
<evidence type="ECO:0000313" key="3">
    <source>
        <dbReference type="Proteomes" id="UP000274429"/>
    </source>
</evidence>
<accession>A0A0R3WWB0</accession>
<evidence type="ECO:0000313" key="2">
    <source>
        <dbReference type="EMBL" id="VDM26121.1"/>
    </source>
</evidence>